<evidence type="ECO:0000313" key="1">
    <source>
        <dbReference type="EMBL" id="QEK11743.1"/>
    </source>
</evidence>
<dbReference type="SUPFAM" id="SSF161187">
    <property type="entry name" value="YfgJ-like"/>
    <property type="match status" value="1"/>
</dbReference>
<dbReference type="InterPro" id="IPR010807">
    <property type="entry name" value="YfgJ-like"/>
</dbReference>
<sequence length="79" mass="9257">MFFKGVEKMECPLCGESMNGRGSKYYCDKCDLYYRVKFICEKCGNEPEEISSCGAVNYFCDTCKELKSRKQMKKEFIKE</sequence>
<proteinExistence type="predicted"/>
<dbReference type="Proteomes" id="UP000324646">
    <property type="component" value="Chromosome"/>
</dbReference>
<dbReference type="Gene3D" id="2.10.290.10">
    <property type="entry name" value="YfgJ-like"/>
    <property type="match status" value="1"/>
</dbReference>
<evidence type="ECO:0000313" key="2">
    <source>
        <dbReference type="Proteomes" id="UP000324646"/>
    </source>
</evidence>
<keyword evidence="1" id="KW-0436">Ligase</keyword>
<dbReference type="KEGG" id="crs:FQB35_04830"/>
<keyword evidence="2" id="KW-1185">Reference proteome</keyword>
<dbReference type="AlphaFoldDB" id="A0A5C0SAY3"/>
<dbReference type="OrthoDB" id="5405751at2"/>
<dbReference type="EMBL" id="CP042243">
    <property type="protein sequence ID" value="QEK11743.1"/>
    <property type="molecule type" value="Genomic_DNA"/>
</dbReference>
<reference evidence="1 2" key="1">
    <citation type="submission" date="2019-07" db="EMBL/GenBank/DDBJ databases">
        <title>Complete genome of Crassaminicella thermophila SY095.</title>
        <authorList>
            <person name="Li X."/>
        </authorList>
    </citation>
    <scope>NUCLEOTIDE SEQUENCE [LARGE SCALE GENOMIC DNA]</scope>
    <source>
        <strain evidence="1 2">SY095</strain>
    </source>
</reference>
<organism evidence="1 2">
    <name type="scientific">Crassaminicella thermophila</name>
    <dbReference type="NCBI Taxonomy" id="2599308"/>
    <lineage>
        <taxon>Bacteria</taxon>
        <taxon>Bacillati</taxon>
        <taxon>Bacillota</taxon>
        <taxon>Clostridia</taxon>
        <taxon>Eubacteriales</taxon>
        <taxon>Clostridiaceae</taxon>
        <taxon>Crassaminicella</taxon>
    </lineage>
</organism>
<gene>
    <name evidence="1" type="ORF">FQB35_04830</name>
</gene>
<accession>A0A5C0SAY3</accession>
<name>A0A5C0SAY3_CRATE</name>
<dbReference type="Pfam" id="PF07191">
    <property type="entry name" value="Zn_ribbon_6"/>
    <property type="match status" value="1"/>
</dbReference>
<dbReference type="InterPro" id="IPR029037">
    <property type="entry name" value="DUF1407/YfgJ-like_sf"/>
</dbReference>
<dbReference type="GO" id="GO:0016874">
    <property type="term" value="F:ligase activity"/>
    <property type="evidence" value="ECO:0007669"/>
    <property type="project" value="UniProtKB-KW"/>
</dbReference>
<protein>
    <submittedName>
        <fullName evidence="1">DNA ligase</fullName>
    </submittedName>
</protein>